<reference evidence="1" key="1">
    <citation type="journal article" date="2013" name="Nature">
        <title>Draft genome of the wheat A-genome progenitor Triticum urartu.</title>
        <authorList>
            <person name="Ling H.Q."/>
            <person name="Zhao S."/>
            <person name="Liu D."/>
            <person name="Wang J."/>
            <person name="Sun H."/>
            <person name="Zhang C."/>
            <person name="Fan H."/>
            <person name="Li D."/>
            <person name="Dong L."/>
            <person name="Tao Y."/>
            <person name="Gao C."/>
            <person name="Wu H."/>
            <person name="Li Y."/>
            <person name="Cui Y."/>
            <person name="Guo X."/>
            <person name="Zheng S."/>
            <person name="Wang B."/>
            <person name="Yu K."/>
            <person name="Liang Q."/>
            <person name="Yang W."/>
            <person name="Lou X."/>
            <person name="Chen J."/>
            <person name="Feng M."/>
            <person name="Jian J."/>
            <person name="Zhang X."/>
            <person name="Luo G."/>
            <person name="Jiang Y."/>
            <person name="Liu J."/>
            <person name="Wang Z."/>
            <person name="Sha Y."/>
            <person name="Zhang B."/>
            <person name="Wu H."/>
            <person name="Tang D."/>
            <person name="Shen Q."/>
            <person name="Xue P."/>
            <person name="Zou S."/>
            <person name="Wang X."/>
            <person name="Liu X."/>
            <person name="Wang F."/>
            <person name="Yang Y."/>
            <person name="An X."/>
            <person name="Dong Z."/>
            <person name="Zhang K."/>
            <person name="Zhang X."/>
            <person name="Luo M.C."/>
            <person name="Dvorak J."/>
            <person name="Tong Y."/>
            <person name="Wang J."/>
            <person name="Yang H."/>
            <person name="Li Z."/>
            <person name="Wang D."/>
            <person name="Zhang A."/>
            <person name="Wang J."/>
        </authorList>
    </citation>
    <scope>NUCLEOTIDE SEQUENCE</scope>
</reference>
<protein>
    <submittedName>
        <fullName evidence="1">Uncharacterized protein</fullName>
    </submittedName>
</protein>
<evidence type="ECO:0000313" key="1">
    <source>
        <dbReference type="EMBL" id="EMS62948.1"/>
    </source>
</evidence>
<dbReference type="InterPro" id="IPR005535">
    <property type="entry name" value="Cyclotide"/>
</dbReference>
<dbReference type="EMBL" id="KD075305">
    <property type="protein sequence ID" value="EMS62948.1"/>
    <property type="molecule type" value="Genomic_DNA"/>
</dbReference>
<gene>
    <name evidence="1" type="ORF">TRIUR3_26311</name>
</gene>
<sequence>MEIGKKRILGVVATLVVLQLLVAAPVSMARSPQVLKEMAQSGKIAIESLILEAPVGYELCGETCALSGGCNTGGCQCAWPVCIKNLVVPA</sequence>
<dbReference type="AlphaFoldDB" id="M7ZIA4"/>
<accession>M7ZIA4</accession>
<dbReference type="SUPFAM" id="SSF57038">
    <property type="entry name" value="Cyclotides"/>
    <property type="match status" value="1"/>
</dbReference>
<name>M7ZIA4_TRIUA</name>
<dbReference type="InterPro" id="IPR036146">
    <property type="entry name" value="Cyclotide_sf"/>
</dbReference>
<dbReference type="GO" id="GO:0006952">
    <property type="term" value="P:defense response"/>
    <property type="evidence" value="ECO:0007669"/>
    <property type="project" value="InterPro"/>
</dbReference>
<proteinExistence type="predicted"/>
<organism evidence="1">
    <name type="scientific">Triticum urartu</name>
    <name type="common">Red wild einkorn</name>
    <name type="synonym">Crithodium urartu</name>
    <dbReference type="NCBI Taxonomy" id="4572"/>
    <lineage>
        <taxon>Eukaryota</taxon>
        <taxon>Viridiplantae</taxon>
        <taxon>Streptophyta</taxon>
        <taxon>Embryophyta</taxon>
        <taxon>Tracheophyta</taxon>
        <taxon>Spermatophyta</taxon>
        <taxon>Magnoliopsida</taxon>
        <taxon>Liliopsida</taxon>
        <taxon>Poales</taxon>
        <taxon>Poaceae</taxon>
        <taxon>BOP clade</taxon>
        <taxon>Pooideae</taxon>
        <taxon>Triticodae</taxon>
        <taxon>Triticeae</taxon>
        <taxon>Triticinae</taxon>
        <taxon>Triticum</taxon>
    </lineage>
</organism>
<dbReference type="PROSITE" id="PS51052">
    <property type="entry name" value="CYCLOTIDE"/>
    <property type="match status" value="1"/>
</dbReference>